<name>A0A372JM40_9ACTN</name>
<dbReference type="Proteomes" id="UP000261811">
    <property type="component" value="Unassembled WGS sequence"/>
</dbReference>
<dbReference type="AlphaFoldDB" id="A0A372JM40"/>
<proteinExistence type="predicted"/>
<dbReference type="EMBL" id="QURH01000239">
    <property type="protein sequence ID" value="RFU41020.1"/>
    <property type="molecule type" value="Genomic_DNA"/>
</dbReference>
<dbReference type="InterPro" id="IPR012348">
    <property type="entry name" value="RNR-like"/>
</dbReference>
<dbReference type="InterPro" id="IPR009078">
    <property type="entry name" value="Ferritin-like_SF"/>
</dbReference>
<dbReference type="GO" id="GO:0016491">
    <property type="term" value="F:oxidoreductase activity"/>
    <property type="evidence" value="ECO:0007669"/>
    <property type="project" value="InterPro"/>
</dbReference>
<keyword evidence="2" id="KW-1185">Reference proteome</keyword>
<dbReference type="SUPFAM" id="SSF47240">
    <property type="entry name" value="Ferritin-like"/>
    <property type="match status" value="1"/>
</dbReference>
<evidence type="ECO:0000313" key="2">
    <source>
        <dbReference type="Proteomes" id="UP000261811"/>
    </source>
</evidence>
<sequence>MTTALVRCADGDHTVELRDRERVAERLLRASARKSYDPEADVDWSMPFDPDLFYLPPETLSLYETPLWDRMSHKERVELSRHELVSMLSFGIWSEIMLMKGLLGHVYRGDPTSRHIAYALTETADECRHSAMFGRCIGKTGLRPYRMAWPEFQLGKIAGLLDPPMAMFAAVLLVEEVTDAVQRVTMTDERVQPLVRTISRIHVTEEARHISYAREELKRQVAATPRPLRRVQASGIAGVALRMAPRLTRPAVYRAVGLDPRAAYRVAKTSPHRRDTLRWAFRRATGFLTDIGMIEGPSARVWHRTGMLTTAASPAPAAPTRPRPGGA</sequence>
<dbReference type="OrthoDB" id="786532at2"/>
<accession>A0A372JM40</accession>
<gene>
    <name evidence="1" type="ORF">DZF91_14070</name>
</gene>
<organism evidence="1 2">
    <name type="scientific">Actinomadura logoneensis</name>
    <dbReference type="NCBI Taxonomy" id="2293572"/>
    <lineage>
        <taxon>Bacteria</taxon>
        <taxon>Bacillati</taxon>
        <taxon>Actinomycetota</taxon>
        <taxon>Actinomycetes</taxon>
        <taxon>Streptosporangiales</taxon>
        <taxon>Thermomonosporaceae</taxon>
        <taxon>Actinomadura</taxon>
    </lineage>
</organism>
<reference evidence="1 2" key="1">
    <citation type="submission" date="2018-08" db="EMBL/GenBank/DDBJ databases">
        <title>Actinomadura jelena sp. nov., a novel Actinomycete isolated from soil in Chad.</title>
        <authorList>
            <person name="Shi L."/>
        </authorList>
    </citation>
    <scope>NUCLEOTIDE SEQUENCE [LARGE SCALE GENOMIC DNA]</scope>
    <source>
        <strain evidence="1 2">NEAU-G17</strain>
    </source>
</reference>
<dbReference type="Gene3D" id="1.10.620.20">
    <property type="entry name" value="Ribonucleotide Reductase, subunit A"/>
    <property type="match status" value="1"/>
</dbReference>
<dbReference type="Pfam" id="PF11583">
    <property type="entry name" value="AurF"/>
    <property type="match status" value="1"/>
</dbReference>
<dbReference type="InterPro" id="IPR025859">
    <property type="entry name" value="AurF/CmlI"/>
</dbReference>
<evidence type="ECO:0000313" key="1">
    <source>
        <dbReference type="EMBL" id="RFU41020.1"/>
    </source>
</evidence>
<comment type="caution">
    <text evidence="1">The sequence shown here is derived from an EMBL/GenBank/DDBJ whole genome shotgun (WGS) entry which is preliminary data.</text>
</comment>
<dbReference type="RefSeq" id="WP_117357925.1">
    <property type="nucleotide sequence ID" value="NZ_QURH01000239.1"/>
</dbReference>
<protein>
    <submittedName>
        <fullName evidence="1">Diiron oxygenase</fullName>
    </submittedName>
</protein>